<accession>A0A497XN75</accession>
<dbReference type="GO" id="GO:0022627">
    <property type="term" value="C:cytosolic small ribosomal subunit"/>
    <property type="evidence" value="ECO:0007669"/>
    <property type="project" value="TreeGrafter"/>
</dbReference>
<dbReference type="RefSeq" id="WP_121008558.1">
    <property type="nucleotide sequence ID" value="NZ_RCCJ01000001.1"/>
</dbReference>
<dbReference type="GO" id="GO:0019843">
    <property type="term" value="F:rRNA binding"/>
    <property type="evidence" value="ECO:0007669"/>
    <property type="project" value="UniProtKB-UniRule"/>
</dbReference>
<keyword evidence="3 8" id="KW-0694">RNA-binding</keyword>
<dbReference type="GO" id="GO:0003729">
    <property type="term" value="F:mRNA binding"/>
    <property type="evidence" value="ECO:0007669"/>
    <property type="project" value="UniProtKB-UniRule"/>
</dbReference>
<dbReference type="InterPro" id="IPR005704">
    <property type="entry name" value="Ribosomal_uS3_bac-typ"/>
</dbReference>
<dbReference type="Proteomes" id="UP000267841">
    <property type="component" value="Unassembled WGS sequence"/>
</dbReference>
<dbReference type="PANTHER" id="PTHR11760">
    <property type="entry name" value="30S/40S RIBOSOMAL PROTEIN S3"/>
    <property type="match status" value="1"/>
</dbReference>
<dbReference type="Pfam" id="PF07650">
    <property type="entry name" value="KH_2"/>
    <property type="match status" value="1"/>
</dbReference>
<evidence type="ECO:0000256" key="5">
    <source>
        <dbReference type="ARBA" id="ARBA00023274"/>
    </source>
</evidence>
<dbReference type="FunFam" id="3.30.300.20:FF:000001">
    <property type="entry name" value="30S ribosomal protein S3"/>
    <property type="match status" value="1"/>
</dbReference>
<dbReference type="InterPro" id="IPR018280">
    <property type="entry name" value="Ribosomal_uS3_CS"/>
</dbReference>
<keyword evidence="12" id="KW-1185">Reference proteome</keyword>
<evidence type="ECO:0000256" key="4">
    <source>
        <dbReference type="ARBA" id="ARBA00022980"/>
    </source>
</evidence>
<dbReference type="SUPFAM" id="SSF54821">
    <property type="entry name" value="Ribosomal protein S3 C-terminal domain"/>
    <property type="match status" value="1"/>
</dbReference>
<dbReference type="EMBL" id="RCCJ01000001">
    <property type="protein sequence ID" value="RLJ69754.1"/>
    <property type="molecule type" value="Genomic_DNA"/>
</dbReference>
<keyword evidence="4 8" id="KW-0689">Ribosomal protein</keyword>
<name>A0A497XN75_9AQUI</name>
<organism evidence="11 12">
    <name type="scientific">Hydrogenivirga caldilitoris</name>
    <dbReference type="NCBI Taxonomy" id="246264"/>
    <lineage>
        <taxon>Bacteria</taxon>
        <taxon>Pseudomonadati</taxon>
        <taxon>Aquificota</taxon>
        <taxon>Aquificia</taxon>
        <taxon>Aquificales</taxon>
        <taxon>Aquificaceae</taxon>
        <taxon>Hydrogenivirga</taxon>
    </lineage>
</organism>
<dbReference type="GO" id="GO:0006412">
    <property type="term" value="P:translation"/>
    <property type="evidence" value="ECO:0007669"/>
    <property type="project" value="UniProtKB-UniRule"/>
</dbReference>
<dbReference type="PANTHER" id="PTHR11760:SF19">
    <property type="entry name" value="SMALL RIBOSOMAL SUBUNIT PROTEIN US3C"/>
    <property type="match status" value="1"/>
</dbReference>
<dbReference type="AlphaFoldDB" id="A0A497XN75"/>
<dbReference type="Gene3D" id="3.30.300.20">
    <property type="match status" value="1"/>
</dbReference>
<dbReference type="PROSITE" id="PS00548">
    <property type="entry name" value="RIBOSOMAL_S3"/>
    <property type="match status" value="1"/>
</dbReference>
<dbReference type="InterPro" id="IPR004087">
    <property type="entry name" value="KH_dom"/>
</dbReference>
<dbReference type="InterPro" id="IPR057258">
    <property type="entry name" value="Ribosomal_uS3"/>
</dbReference>
<dbReference type="PROSITE" id="PS50823">
    <property type="entry name" value="KH_TYPE_2"/>
    <property type="match status" value="1"/>
</dbReference>
<keyword evidence="5 8" id="KW-0687">Ribonucleoprotein</keyword>
<evidence type="ECO:0000256" key="7">
    <source>
        <dbReference type="ARBA" id="ARBA00035257"/>
    </source>
</evidence>
<comment type="function">
    <text evidence="6 8">Binds the lower part of the 30S subunit head. Binds mRNA in the 70S ribosome, positioning it for translation.</text>
</comment>
<dbReference type="Gene3D" id="3.30.1140.32">
    <property type="entry name" value="Ribosomal protein S3, C-terminal domain"/>
    <property type="match status" value="1"/>
</dbReference>
<reference evidence="11 12" key="1">
    <citation type="submission" date="2018-10" db="EMBL/GenBank/DDBJ databases">
        <title>Genomic Encyclopedia of Archaeal and Bacterial Type Strains, Phase II (KMG-II): from individual species to whole genera.</title>
        <authorList>
            <person name="Goeker M."/>
        </authorList>
    </citation>
    <scope>NUCLEOTIDE SEQUENCE [LARGE SCALE GENOMIC DNA]</scope>
    <source>
        <strain evidence="11 12">DSM 16510</strain>
    </source>
</reference>
<evidence type="ECO:0000313" key="11">
    <source>
        <dbReference type="EMBL" id="RLJ69754.1"/>
    </source>
</evidence>
<evidence type="ECO:0000256" key="8">
    <source>
        <dbReference type="HAMAP-Rule" id="MF_01309"/>
    </source>
</evidence>
<evidence type="ECO:0000313" key="12">
    <source>
        <dbReference type="Proteomes" id="UP000267841"/>
    </source>
</evidence>
<dbReference type="GO" id="GO:0003735">
    <property type="term" value="F:structural constituent of ribosome"/>
    <property type="evidence" value="ECO:0007669"/>
    <property type="project" value="InterPro"/>
</dbReference>
<evidence type="ECO:0000256" key="3">
    <source>
        <dbReference type="ARBA" id="ARBA00022884"/>
    </source>
</evidence>
<evidence type="ECO:0000259" key="10">
    <source>
        <dbReference type="PROSITE" id="PS50823"/>
    </source>
</evidence>
<proteinExistence type="inferred from homology"/>
<evidence type="ECO:0000256" key="6">
    <source>
        <dbReference type="ARBA" id="ARBA00024998"/>
    </source>
</evidence>
<keyword evidence="2 8" id="KW-0699">rRNA-binding</keyword>
<dbReference type="OrthoDB" id="9806396at2"/>
<evidence type="ECO:0000256" key="9">
    <source>
        <dbReference type="RuleBase" id="RU003624"/>
    </source>
</evidence>
<comment type="caution">
    <text evidence="11">The sequence shown here is derived from an EMBL/GenBank/DDBJ whole genome shotgun (WGS) entry which is preliminary data.</text>
</comment>
<evidence type="ECO:0000256" key="2">
    <source>
        <dbReference type="ARBA" id="ARBA00022730"/>
    </source>
</evidence>
<comment type="subunit">
    <text evidence="8">Part of the 30S ribosomal subunit. Forms a tight complex with proteins S10 and S14.</text>
</comment>
<dbReference type="SUPFAM" id="SSF54814">
    <property type="entry name" value="Prokaryotic type KH domain (KH-domain type II)"/>
    <property type="match status" value="1"/>
</dbReference>
<dbReference type="InterPro" id="IPR009019">
    <property type="entry name" value="KH_sf_prok-type"/>
</dbReference>
<dbReference type="InterPro" id="IPR004044">
    <property type="entry name" value="KH_dom_type_2"/>
</dbReference>
<protein>
    <recommendedName>
        <fullName evidence="7 8">Small ribosomal subunit protein uS3</fullName>
    </recommendedName>
</protein>
<dbReference type="NCBIfam" id="TIGR01009">
    <property type="entry name" value="rpsC_bact"/>
    <property type="match status" value="1"/>
</dbReference>
<dbReference type="CDD" id="cd02412">
    <property type="entry name" value="KH-II_30S_S3"/>
    <property type="match status" value="1"/>
</dbReference>
<feature type="domain" description="KH type-2" evidence="10">
    <location>
        <begin position="39"/>
        <end position="108"/>
    </location>
</feature>
<comment type="similarity">
    <text evidence="1 8 9">Belongs to the universal ribosomal protein uS3 family.</text>
</comment>
<dbReference type="SMART" id="SM00322">
    <property type="entry name" value="KH"/>
    <property type="match status" value="1"/>
</dbReference>
<dbReference type="InterPro" id="IPR036419">
    <property type="entry name" value="Ribosomal_S3_C_sf"/>
</dbReference>
<sequence>MGQKTHPIGFRLGITKSWDSKWYAPKKEYAQTLHEDLKIKEYIKERYKIAGISNIEIERIVDKLKIRIHAARPAIIIGRKGQEVELLKKTIESMVPGKEVTINVAEVRVPELDAQLVAEDIALQIERRVSHRRAMKRAIDNTLKAGAKGVKIQVKGRIGGAELARKEWFLVGRMPLQTLRADIDYGFATAYTKYGILSVKVWIYKGDVLKGGKEEVLRKIEEDLAKVPQEVG</sequence>
<dbReference type="Pfam" id="PF00189">
    <property type="entry name" value="Ribosomal_S3_C"/>
    <property type="match status" value="1"/>
</dbReference>
<evidence type="ECO:0000256" key="1">
    <source>
        <dbReference type="ARBA" id="ARBA00010761"/>
    </source>
</evidence>
<dbReference type="HAMAP" id="MF_01309_B">
    <property type="entry name" value="Ribosomal_uS3_B"/>
    <property type="match status" value="1"/>
</dbReference>
<dbReference type="InterPro" id="IPR001351">
    <property type="entry name" value="Ribosomal_uS3_C"/>
</dbReference>
<gene>
    <name evidence="8" type="primary">rpsC</name>
    <name evidence="11" type="ORF">BCF55_0009</name>
</gene>
<dbReference type="InterPro" id="IPR015946">
    <property type="entry name" value="KH_dom-like_a/b"/>
</dbReference>